<dbReference type="OrthoDB" id="6253202at2"/>
<protein>
    <submittedName>
        <fullName evidence="1">Uncharacterized protein</fullName>
    </submittedName>
</protein>
<evidence type="ECO:0000313" key="2">
    <source>
        <dbReference type="Proteomes" id="UP000093267"/>
    </source>
</evidence>
<reference evidence="1 2" key="1">
    <citation type="submission" date="2016-03" db="EMBL/GenBank/DDBJ databases">
        <title>Pediococcus and Lactobacillus from brewery environment - whole genome sequencing and assembly.</title>
        <authorList>
            <person name="Behr J."/>
            <person name="Geissler A.J."/>
            <person name="Vogel R.F."/>
        </authorList>
    </citation>
    <scope>NUCLEOTIDE SEQUENCE [LARGE SCALE GENOMIC DNA]</scope>
    <source>
        <strain evidence="1 2">TMW 1.1995</strain>
    </source>
</reference>
<dbReference type="EMBL" id="CP014924">
    <property type="protein sequence ID" value="ANZ66298.1"/>
    <property type="molecule type" value="Genomic_DNA"/>
</dbReference>
<accession>A0A1B2IWA6</accession>
<dbReference type="STRING" id="240427.AYR62_12310"/>
<dbReference type="RefSeq" id="WP_054712277.1">
    <property type="nucleotide sequence ID" value="NZ_CP014912.1"/>
</dbReference>
<keyword evidence="2" id="KW-1185">Reference proteome</keyword>
<dbReference type="Proteomes" id="UP000093267">
    <property type="component" value="Chromosome"/>
</dbReference>
<dbReference type="SUPFAM" id="SSF51658">
    <property type="entry name" value="Xylose isomerase-like"/>
    <property type="match status" value="1"/>
</dbReference>
<dbReference type="Gene3D" id="3.20.20.150">
    <property type="entry name" value="Divalent-metal-dependent TIM barrel enzymes"/>
    <property type="match status" value="1"/>
</dbReference>
<evidence type="ECO:0000313" key="1">
    <source>
        <dbReference type="EMBL" id="ANZ66298.1"/>
    </source>
</evidence>
<proteinExistence type="predicted"/>
<organism evidence="1 2">
    <name type="scientific">Secundilactobacillus paracollinoides</name>
    <dbReference type="NCBI Taxonomy" id="240427"/>
    <lineage>
        <taxon>Bacteria</taxon>
        <taxon>Bacillati</taxon>
        <taxon>Bacillota</taxon>
        <taxon>Bacilli</taxon>
        <taxon>Lactobacillales</taxon>
        <taxon>Lactobacillaceae</taxon>
        <taxon>Secundilactobacillus</taxon>
    </lineage>
</organism>
<gene>
    <name evidence="1" type="ORF">AYR63_03535</name>
</gene>
<dbReference type="AlphaFoldDB" id="A0A1B2IWA6"/>
<name>A0A1B2IWA6_9LACO</name>
<dbReference type="InterPro" id="IPR036237">
    <property type="entry name" value="Xyl_isomerase-like_sf"/>
</dbReference>
<sequence>MDYLINMPLNRQSVDEFDSEQALRDFYTQYNCQGVEGILVGNDVSPKIKPDMVQGLHLSFYPTWMPLWENNHDALMTEFGSEDAWTQFYQAKDKEGLIDVYGQQLTKAHELGVKYVVYHVGDTTLDELYHFDALHTDPAKQQRILDDTIDFVNTLYDRYHDVMDYDFLFENLTIGGMDLLDTDFPTTLLDAVKVPNVGIVLDTGHLTNTNLELTTQKEASDYILHVLSNNAEILPYIKGMHINCSVKTRAGYFAEVAKDLPFNKDASYLDQFAQVYDRIGKIDMHLPFEDPAIQQVVDCVQPDFIVNELAHRTHAEWGERIGAQMSALGVLK</sequence>
<dbReference type="KEGG" id="lpd:AYR62_12310"/>